<protein>
    <recommendedName>
        <fullName evidence="1">ABC-three component systems C-terminal domain-containing protein</fullName>
    </recommendedName>
</protein>
<dbReference type="KEGG" id="msw:MSSIT_1022"/>
<dbReference type="InterPro" id="IPR046914">
    <property type="entry name" value="ABC-3C_CTD6"/>
</dbReference>
<keyword evidence="3" id="KW-1185">Reference proteome</keyword>
<dbReference type="PATRIC" id="fig|1434120.4.peg.1296"/>
<dbReference type="RefSeq" id="WP_048170655.1">
    <property type="nucleotide sequence ID" value="NZ_CP009506.1"/>
</dbReference>
<evidence type="ECO:0000313" key="3">
    <source>
        <dbReference type="Proteomes" id="UP000033111"/>
    </source>
</evidence>
<name>A0A0E3L817_9EURY</name>
<accession>A0A0E3L817</accession>
<dbReference type="HOGENOM" id="CLU_065352_0_0_2"/>
<dbReference type="Pfam" id="PF20282">
    <property type="entry name" value="CTD6"/>
    <property type="match status" value="1"/>
</dbReference>
<sequence length="334" mass="38517">MKSNYDRQILALNDAELEKFVNDWISCKAKGYFEVARFSGAGDLGRDVVGFLSKKKHEGPWHNYQCKQYGRKLPTETAILEIGKILYYANKEEFSVPERYFFVAPRGVNRNLEKLIYNPSRFKTKLIDGWDQYCSTKIIDGSEIPLDGDLKAFICAFDFSTVERLTLDNILKDACINPVLHKWFGEELGPAPKGQTPAEVQDSELPYIKQLVGVYSQRCGRTFVDYKEVEKHHEYNVHLLLQRERFYDADAFKRFYRDNTEPDVLDSFEKDIYHGVIDTFNAEHKDFLARVNAVMTQASNVQVAGPLAKYARVPVKQGVCHHLANEGDLIKWHQ</sequence>
<dbReference type="EMBL" id="CP009506">
    <property type="protein sequence ID" value="AKB27741.1"/>
    <property type="molecule type" value="Genomic_DNA"/>
</dbReference>
<evidence type="ECO:0000259" key="1">
    <source>
        <dbReference type="Pfam" id="PF20282"/>
    </source>
</evidence>
<dbReference type="GeneID" id="24859814"/>
<dbReference type="AlphaFoldDB" id="A0A0E3L817"/>
<dbReference type="Proteomes" id="UP000033111">
    <property type="component" value="Chromosome"/>
</dbReference>
<gene>
    <name evidence="2" type="ORF">MSSIT_1022</name>
</gene>
<proteinExistence type="predicted"/>
<organism evidence="2 3">
    <name type="scientific">Methanosarcina siciliae T4/M</name>
    <dbReference type="NCBI Taxonomy" id="1434120"/>
    <lineage>
        <taxon>Archaea</taxon>
        <taxon>Methanobacteriati</taxon>
        <taxon>Methanobacteriota</taxon>
        <taxon>Stenosarchaea group</taxon>
        <taxon>Methanomicrobia</taxon>
        <taxon>Methanosarcinales</taxon>
        <taxon>Methanosarcinaceae</taxon>
        <taxon>Methanosarcina</taxon>
    </lineage>
</organism>
<feature type="domain" description="ABC-three component systems C-terminal" evidence="1">
    <location>
        <begin position="204"/>
        <end position="332"/>
    </location>
</feature>
<evidence type="ECO:0000313" key="2">
    <source>
        <dbReference type="EMBL" id="AKB27741.1"/>
    </source>
</evidence>
<reference evidence="2 3" key="1">
    <citation type="submission" date="2014-07" db="EMBL/GenBank/DDBJ databases">
        <title>Methanogenic archaea and the global carbon cycle.</title>
        <authorList>
            <person name="Henriksen J.R."/>
            <person name="Luke J."/>
            <person name="Reinhart S."/>
            <person name="Benedict M.N."/>
            <person name="Youngblut N.D."/>
            <person name="Metcalf M.E."/>
            <person name="Whitaker R.J."/>
            <person name="Metcalf W.W."/>
        </authorList>
    </citation>
    <scope>NUCLEOTIDE SEQUENCE [LARGE SCALE GENOMIC DNA]</scope>
    <source>
        <strain evidence="2 3">T4/M</strain>
    </source>
</reference>